<evidence type="ECO:0000313" key="1">
    <source>
        <dbReference type="EMBL" id="EKE68448.1"/>
    </source>
</evidence>
<keyword evidence="2" id="KW-1185">Reference proteome</keyword>
<dbReference type="Proteomes" id="UP000006746">
    <property type="component" value="Unassembled WGS sequence"/>
</dbReference>
<organism evidence="1 2">
    <name type="scientific">Oceanibaculum indicum P24</name>
    <dbReference type="NCBI Taxonomy" id="1207063"/>
    <lineage>
        <taxon>Bacteria</taxon>
        <taxon>Pseudomonadati</taxon>
        <taxon>Pseudomonadota</taxon>
        <taxon>Alphaproteobacteria</taxon>
        <taxon>Rhodospirillales</taxon>
        <taxon>Oceanibaculaceae</taxon>
        <taxon>Oceanibaculum</taxon>
    </lineage>
</organism>
<comment type="caution">
    <text evidence="1">The sequence shown here is derived from an EMBL/GenBank/DDBJ whole genome shotgun (WGS) entry which is preliminary data.</text>
</comment>
<proteinExistence type="predicted"/>
<protein>
    <submittedName>
        <fullName evidence="1">Uncharacterized protein</fullName>
    </submittedName>
</protein>
<name>K2IZX2_9PROT</name>
<dbReference type="EMBL" id="AMRL01000036">
    <property type="protein sequence ID" value="EKE68448.1"/>
    <property type="molecule type" value="Genomic_DNA"/>
</dbReference>
<dbReference type="STRING" id="1207063.P24_17498"/>
<gene>
    <name evidence="1" type="ORF">P24_17498</name>
</gene>
<reference evidence="1 2" key="1">
    <citation type="journal article" date="2012" name="J. Bacteriol.">
        <title>Genome Sequence of Oceanibaculum indicum Type Strain P24.</title>
        <authorList>
            <person name="Lai Q."/>
            <person name="Shao Z."/>
        </authorList>
    </citation>
    <scope>NUCLEOTIDE SEQUENCE [LARGE SCALE GENOMIC DNA]</scope>
    <source>
        <strain evidence="1 2">P24</strain>
    </source>
</reference>
<dbReference type="AlphaFoldDB" id="K2IZX2"/>
<evidence type="ECO:0000313" key="2">
    <source>
        <dbReference type="Proteomes" id="UP000006746"/>
    </source>
</evidence>
<sequence length="83" mass="8792">MRASREPLLPEVWSLEWMGLVPLVRLPAVQVLAGWQPESRLAPVAREALPPPALLPSAARVQASPLVRWQPAGSGAAGAVPAE</sequence>
<accession>K2IZX2</accession>